<evidence type="ECO:0000256" key="1">
    <source>
        <dbReference type="SAM" id="SignalP"/>
    </source>
</evidence>
<keyword evidence="1" id="KW-0732">Signal</keyword>
<dbReference type="EMBL" id="BAABKM010000002">
    <property type="protein sequence ID" value="GAA4709072.1"/>
    <property type="molecule type" value="Genomic_DNA"/>
</dbReference>
<comment type="caution">
    <text evidence="2">The sequence shown here is derived from an EMBL/GenBank/DDBJ whole genome shotgun (WGS) entry which is preliminary data.</text>
</comment>
<dbReference type="Proteomes" id="UP001499974">
    <property type="component" value="Unassembled WGS sequence"/>
</dbReference>
<accession>A0ABP8XJW7</accession>
<name>A0ABP8XJW7_9ACTN</name>
<organism evidence="2 3">
    <name type="scientific">Nocardioides conyzicola</name>
    <dbReference type="NCBI Taxonomy" id="1651781"/>
    <lineage>
        <taxon>Bacteria</taxon>
        <taxon>Bacillati</taxon>
        <taxon>Actinomycetota</taxon>
        <taxon>Actinomycetes</taxon>
        <taxon>Propionibacteriales</taxon>
        <taxon>Nocardioidaceae</taxon>
        <taxon>Nocardioides</taxon>
    </lineage>
</organism>
<evidence type="ECO:0008006" key="4">
    <source>
        <dbReference type="Google" id="ProtNLM"/>
    </source>
</evidence>
<proteinExistence type="predicted"/>
<feature type="chain" id="PRO_5046851933" description="Ig-like domain-containing protein" evidence="1">
    <location>
        <begin position="23"/>
        <end position="343"/>
    </location>
</feature>
<protein>
    <recommendedName>
        <fullName evidence="4">Ig-like domain-containing protein</fullName>
    </recommendedName>
</protein>
<gene>
    <name evidence="2" type="ORF">GCM10023349_29910</name>
</gene>
<evidence type="ECO:0000313" key="3">
    <source>
        <dbReference type="Proteomes" id="UP001499974"/>
    </source>
</evidence>
<reference evidence="3" key="1">
    <citation type="journal article" date="2019" name="Int. J. Syst. Evol. Microbiol.">
        <title>The Global Catalogue of Microorganisms (GCM) 10K type strain sequencing project: providing services to taxonomists for standard genome sequencing and annotation.</title>
        <authorList>
            <consortium name="The Broad Institute Genomics Platform"/>
            <consortium name="The Broad Institute Genome Sequencing Center for Infectious Disease"/>
            <person name="Wu L."/>
            <person name="Ma J."/>
        </authorList>
    </citation>
    <scope>NUCLEOTIDE SEQUENCE [LARGE SCALE GENOMIC DNA]</scope>
    <source>
        <strain evidence="3">JCM 18531</strain>
    </source>
</reference>
<keyword evidence="3" id="KW-1185">Reference proteome</keyword>
<evidence type="ECO:0000313" key="2">
    <source>
        <dbReference type="EMBL" id="GAA4709072.1"/>
    </source>
</evidence>
<feature type="signal peptide" evidence="1">
    <location>
        <begin position="1"/>
        <end position="22"/>
    </location>
</feature>
<sequence>MLWGCAAGLALPLLGTVGSAHADETSADPPVQPVQATLETETDVRATVTWVRLLTTRFDAEAGERRKVSATVTATTKATVPDELLVLHAELRCGEAGASARSETVQYVNIWRGRTNSLTPEFSYTAAKAGRQYCHLYVRSGRPRPVGPSTGNKVTILPGTFLLVDHVHAEVAEYFRPQARSFLVARRSTALRSVSQLTWSAKSVPADAAAPRVIAIRGWVSLTACTTLSGSNDPVQDKQLCTKSQRSGNGSTVYLRTRVDQYDAAGRPCATTYINGSQGRYLGVSRTVHHSARSYTANVALQPGCVARLRIVTTLRWRSGAAMMVHAQGTLLTATPIDLSVDD</sequence>